<keyword evidence="3" id="KW-0677">Repeat</keyword>
<proteinExistence type="predicted"/>
<dbReference type="GO" id="GO:0005680">
    <property type="term" value="C:anaphase-promoting complex"/>
    <property type="evidence" value="ECO:0007669"/>
    <property type="project" value="TreeGrafter"/>
</dbReference>
<keyword evidence="9" id="KW-1185">Reference proteome</keyword>
<dbReference type="InterPro" id="IPR033010">
    <property type="entry name" value="Cdc20/Fizzy"/>
</dbReference>
<dbReference type="InterPro" id="IPR015943">
    <property type="entry name" value="WD40/YVTN_repeat-like_dom_sf"/>
</dbReference>
<evidence type="ECO:0000256" key="3">
    <source>
        <dbReference type="ARBA" id="ARBA00022737"/>
    </source>
</evidence>
<evidence type="ECO:0000256" key="7">
    <source>
        <dbReference type="SAM" id="MobiDB-lite"/>
    </source>
</evidence>
<dbReference type="SUPFAM" id="SSF50978">
    <property type="entry name" value="WD40 repeat-like"/>
    <property type="match status" value="1"/>
</dbReference>
<dbReference type="InterPro" id="IPR001680">
    <property type="entry name" value="WD40_rpt"/>
</dbReference>
<evidence type="ECO:0000256" key="4">
    <source>
        <dbReference type="ARBA" id="ARBA00022776"/>
    </source>
</evidence>
<keyword evidence="4" id="KW-0498">Mitosis</keyword>
<dbReference type="SMART" id="SM00320">
    <property type="entry name" value="WD40"/>
    <property type="match status" value="2"/>
</dbReference>
<dbReference type="Proteomes" id="UP000284403">
    <property type="component" value="Unassembled WGS sequence"/>
</dbReference>
<protein>
    <submittedName>
        <fullName evidence="8">Putative WD40 repeat protein</fullName>
    </submittedName>
</protein>
<sequence length="591" mass="63475">MRQWAYADLDSTPSGRPSGKRRTRASGTMSLQELSANTLQLIVRSPGDEDAPPVRLSRHIPQREGMDMAVSAYNLTSASSTTTTLTMPPVTTAAGGVGVGGGSGGLPLPHSAVASHSSLHSESFVSDDSSYVMSIYNEVLAEQLSEENTQRHRKIGGEVLRFDSTDAIRSRGPPLSLASIGGAVARGCVSSRGETVGRAGTRHSGKGGIHALAMSPFTSSPAGNTLVKRLKPGKPLPQRVLFTNPERVLDAPNFPLHATQLLHWGSNNKLVIGLRNSLYGWDSATAQASLVVQLQDSMHIRAVHWLHKCACIALALDGGVTAIYDCRNEEFLRTVRVRLPSKEEFTYLAVNGPLLSIGTSTSCGGIYVFDLRAKHALTTVYEGHTSGITALHYCTEEPFYLASGSADGSVRVWDARRNSSPRYAFDHVHSGPVNSILWNPDKRSKMYTGGQDGMLCYVDTHAPLTNVPPILRGDEEGPTTGSHFVTRGINTLHPVSGIVSPPGANELATSHNGKGHIQVRQANNFHLVGTLNSPNCEAGILCPTLAPDMERICAAQGETLKFWRVFAPNVPQHRAKSATPPPVSQLEKELR</sequence>
<dbReference type="GO" id="GO:1905786">
    <property type="term" value="P:positive regulation of anaphase-promoting complex-dependent catabolic process"/>
    <property type="evidence" value="ECO:0007669"/>
    <property type="project" value="TreeGrafter"/>
</dbReference>
<dbReference type="Gene3D" id="2.130.10.10">
    <property type="entry name" value="YVTN repeat-like/Quinoprotein amine dehydrogenase"/>
    <property type="match status" value="1"/>
</dbReference>
<evidence type="ECO:0000256" key="1">
    <source>
        <dbReference type="ARBA" id="ARBA00022574"/>
    </source>
</evidence>
<dbReference type="GO" id="GO:0031145">
    <property type="term" value="P:anaphase-promoting complex-dependent catabolic process"/>
    <property type="evidence" value="ECO:0007669"/>
    <property type="project" value="TreeGrafter"/>
</dbReference>
<feature type="repeat" description="WD" evidence="6">
    <location>
        <begin position="381"/>
        <end position="423"/>
    </location>
</feature>
<keyword evidence="2" id="KW-0132">Cell division</keyword>
<keyword evidence="1 6" id="KW-0853">WD repeat</keyword>
<dbReference type="RefSeq" id="XP_029227536.1">
    <property type="nucleotide sequence ID" value="XM_029372360.1"/>
</dbReference>
<dbReference type="GeneID" id="40319077"/>
<dbReference type="OrthoDB" id="10263272at2759"/>
<dbReference type="InterPro" id="IPR036322">
    <property type="entry name" value="WD40_repeat_dom_sf"/>
</dbReference>
<feature type="region of interest" description="Disordered" evidence="7">
    <location>
        <begin position="1"/>
        <end position="27"/>
    </location>
</feature>
<accession>A0A3R7LJB1</accession>
<reference evidence="8 9" key="1">
    <citation type="journal article" date="2018" name="BMC Genomics">
        <title>Genomic comparison of Trypanosoma conorhini and Trypanosoma rangeli to Trypanosoma cruzi strains of high and low virulence.</title>
        <authorList>
            <person name="Bradwell K.R."/>
            <person name="Koparde V.N."/>
            <person name="Matveyev A.V."/>
            <person name="Serrano M.G."/>
            <person name="Alves J.M."/>
            <person name="Parikh H."/>
            <person name="Huang B."/>
            <person name="Lee V."/>
            <person name="Espinosa-Alvarez O."/>
            <person name="Ortiz P.A."/>
            <person name="Costa-Martins A.G."/>
            <person name="Teixeira M.M."/>
            <person name="Buck G.A."/>
        </authorList>
    </citation>
    <scope>NUCLEOTIDE SEQUENCE [LARGE SCALE GENOMIC DNA]</scope>
    <source>
        <strain evidence="8 9">025E</strain>
    </source>
</reference>
<name>A0A3R7LJB1_9TRYP</name>
<evidence type="ECO:0000313" key="8">
    <source>
        <dbReference type="EMBL" id="RNF15602.1"/>
    </source>
</evidence>
<dbReference type="GO" id="GO:1990757">
    <property type="term" value="F:ubiquitin ligase activator activity"/>
    <property type="evidence" value="ECO:0007669"/>
    <property type="project" value="TreeGrafter"/>
</dbReference>
<dbReference type="GO" id="GO:0051301">
    <property type="term" value="P:cell division"/>
    <property type="evidence" value="ECO:0007669"/>
    <property type="project" value="UniProtKB-KW"/>
</dbReference>
<dbReference type="PANTHER" id="PTHR19918">
    <property type="entry name" value="CELL DIVISION CYCLE 20 CDC20 FIZZY -RELATED"/>
    <property type="match status" value="1"/>
</dbReference>
<dbReference type="PROSITE" id="PS50082">
    <property type="entry name" value="WD_REPEATS_2"/>
    <property type="match status" value="1"/>
</dbReference>
<dbReference type="EMBL" id="MKKU01000321">
    <property type="protein sequence ID" value="RNF15602.1"/>
    <property type="molecule type" value="Genomic_DNA"/>
</dbReference>
<evidence type="ECO:0000256" key="5">
    <source>
        <dbReference type="ARBA" id="ARBA00023306"/>
    </source>
</evidence>
<dbReference type="Pfam" id="PF00400">
    <property type="entry name" value="WD40"/>
    <property type="match status" value="2"/>
</dbReference>
<dbReference type="PROSITE" id="PS50294">
    <property type="entry name" value="WD_REPEATS_REGION"/>
    <property type="match status" value="1"/>
</dbReference>
<evidence type="ECO:0000313" key="9">
    <source>
        <dbReference type="Proteomes" id="UP000284403"/>
    </source>
</evidence>
<evidence type="ECO:0000256" key="2">
    <source>
        <dbReference type="ARBA" id="ARBA00022618"/>
    </source>
</evidence>
<feature type="region of interest" description="Disordered" evidence="7">
    <location>
        <begin position="572"/>
        <end position="591"/>
    </location>
</feature>
<dbReference type="AlphaFoldDB" id="A0A3R7LJB1"/>
<gene>
    <name evidence="8" type="ORF">Tco025E_05466</name>
</gene>
<dbReference type="GO" id="GO:0010997">
    <property type="term" value="F:anaphase-promoting complex binding"/>
    <property type="evidence" value="ECO:0007669"/>
    <property type="project" value="InterPro"/>
</dbReference>
<evidence type="ECO:0000256" key="6">
    <source>
        <dbReference type="PROSITE-ProRule" id="PRU00221"/>
    </source>
</evidence>
<keyword evidence="5" id="KW-0131">Cell cycle</keyword>
<organism evidence="8 9">
    <name type="scientific">Trypanosoma conorhini</name>
    <dbReference type="NCBI Taxonomy" id="83891"/>
    <lineage>
        <taxon>Eukaryota</taxon>
        <taxon>Discoba</taxon>
        <taxon>Euglenozoa</taxon>
        <taxon>Kinetoplastea</taxon>
        <taxon>Metakinetoplastina</taxon>
        <taxon>Trypanosomatida</taxon>
        <taxon>Trypanosomatidae</taxon>
        <taxon>Trypanosoma</taxon>
    </lineage>
</organism>
<dbReference type="PANTHER" id="PTHR19918:SF8">
    <property type="entry name" value="FI02843P"/>
    <property type="match status" value="1"/>
</dbReference>
<comment type="caution">
    <text evidence="8">The sequence shown here is derived from an EMBL/GenBank/DDBJ whole genome shotgun (WGS) entry which is preliminary data.</text>
</comment>